<name>A0A4S4MYA9_9APHY</name>
<dbReference type="EMBL" id="SGPM01000080">
    <property type="protein sequence ID" value="THH30468.1"/>
    <property type="molecule type" value="Genomic_DNA"/>
</dbReference>
<keyword evidence="2" id="KW-1185">Reference proteome</keyword>
<protein>
    <submittedName>
        <fullName evidence="1">Uncharacterized protein</fullName>
    </submittedName>
</protein>
<accession>A0A4S4MYA9</accession>
<reference evidence="1 2" key="1">
    <citation type="submission" date="2019-02" db="EMBL/GenBank/DDBJ databases">
        <title>Genome sequencing of the rare red list fungi Antrodiella citrinella (Flaviporus citrinellus).</title>
        <authorList>
            <person name="Buettner E."/>
            <person name="Kellner H."/>
        </authorList>
    </citation>
    <scope>NUCLEOTIDE SEQUENCE [LARGE SCALE GENOMIC DNA]</scope>
    <source>
        <strain evidence="1 2">DSM 108506</strain>
    </source>
</reference>
<evidence type="ECO:0000313" key="2">
    <source>
        <dbReference type="Proteomes" id="UP000308730"/>
    </source>
</evidence>
<proteinExistence type="predicted"/>
<dbReference type="AlphaFoldDB" id="A0A4S4MYA9"/>
<evidence type="ECO:0000313" key="1">
    <source>
        <dbReference type="EMBL" id="THH30468.1"/>
    </source>
</evidence>
<gene>
    <name evidence="1" type="ORF">EUX98_g3727</name>
</gene>
<comment type="caution">
    <text evidence="1">The sequence shown here is derived from an EMBL/GenBank/DDBJ whole genome shotgun (WGS) entry which is preliminary data.</text>
</comment>
<dbReference type="Proteomes" id="UP000308730">
    <property type="component" value="Unassembled WGS sequence"/>
</dbReference>
<organism evidence="1 2">
    <name type="scientific">Antrodiella citrinella</name>
    <dbReference type="NCBI Taxonomy" id="2447956"/>
    <lineage>
        <taxon>Eukaryota</taxon>
        <taxon>Fungi</taxon>
        <taxon>Dikarya</taxon>
        <taxon>Basidiomycota</taxon>
        <taxon>Agaricomycotina</taxon>
        <taxon>Agaricomycetes</taxon>
        <taxon>Polyporales</taxon>
        <taxon>Steccherinaceae</taxon>
        <taxon>Antrodiella</taxon>
    </lineage>
</organism>
<sequence>MRYQPPVLQLFRTHFPFKMPAQTFTLQMHEKANDTTEEIYILNTMPSGLTSKLYLAGLPSGLTFEIISIQPVAPNDGYDWKASFRRGAGEASVGCIGKTVYDNWPMPFKVSTTDRDGLIGEAHFEGHNGLWSSGPGAMVTINFRLTGTTTVDDTQVDVNEAGVIPVSTTNWGGFTRPDYVNVTYSWRRNTTDPVNVALSVPATVVGMPADLYFIPGVSTQQKEVGLVTTTDKEIALTAVDYAIRGIFWVHQRMFSWALGLLF</sequence>
<dbReference type="OrthoDB" id="2383679at2759"/>